<dbReference type="EMBL" id="JAOVZV010000048">
    <property type="protein sequence ID" value="MCX8534717.1"/>
    <property type="molecule type" value="Genomic_DNA"/>
</dbReference>
<feature type="non-terminal residue" evidence="2">
    <location>
        <position position="209"/>
    </location>
</feature>
<dbReference type="Proteomes" id="UP001070176">
    <property type="component" value="Unassembled WGS sequence"/>
</dbReference>
<feature type="region of interest" description="Disordered" evidence="1">
    <location>
        <begin position="182"/>
        <end position="209"/>
    </location>
</feature>
<feature type="compositionally biased region" description="Pro residues" evidence="1">
    <location>
        <begin position="199"/>
        <end position="209"/>
    </location>
</feature>
<gene>
    <name evidence="2" type="ORF">OEA66_20430</name>
</gene>
<evidence type="ECO:0000313" key="3">
    <source>
        <dbReference type="Proteomes" id="UP001070176"/>
    </source>
</evidence>
<evidence type="ECO:0000313" key="2">
    <source>
        <dbReference type="EMBL" id="MCX8534717.1"/>
    </source>
</evidence>
<feature type="non-terminal residue" evidence="2">
    <location>
        <position position="1"/>
    </location>
</feature>
<keyword evidence="3" id="KW-1185">Reference proteome</keyword>
<feature type="compositionally biased region" description="Gly residues" evidence="1">
    <location>
        <begin position="186"/>
        <end position="196"/>
    </location>
</feature>
<protein>
    <submittedName>
        <fullName evidence="2">Uncharacterized protein</fullName>
    </submittedName>
</protein>
<name>A0ABT3Y986_9FLAO</name>
<organism evidence="2 3">
    <name type="scientific">Chryseobacterium luquanense</name>
    <dbReference type="NCBI Taxonomy" id="2983766"/>
    <lineage>
        <taxon>Bacteria</taxon>
        <taxon>Pseudomonadati</taxon>
        <taxon>Bacteroidota</taxon>
        <taxon>Flavobacteriia</taxon>
        <taxon>Flavobacteriales</taxon>
        <taxon>Weeksellaceae</taxon>
        <taxon>Chryseobacterium group</taxon>
        <taxon>Chryseobacterium</taxon>
    </lineage>
</organism>
<accession>A0ABT3Y986</accession>
<sequence>PELEKADAAFKNSKTNVNGRVIDYGNGVSIDTEDVIYIENGPNYHTYTFHIKRENAPETAPVENLLLVPLPDGKYNEFLITYNLTPAEKEKLKAGLPVNTNGKSQVTPLVNGTFNGGSQLARQVCTTSSFSYWASCSGNQHHDGSNYEDCPIYKGEEQGTPPINYTIVTTTCLEQNEMIITPTDPGGSGGGGGTMPGGTTPPPNNPPCT</sequence>
<proteinExistence type="predicted"/>
<evidence type="ECO:0000256" key="1">
    <source>
        <dbReference type="SAM" id="MobiDB-lite"/>
    </source>
</evidence>
<reference evidence="2" key="1">
    <citation type="submission" date="2022-10" db="EMBL/GenBank/DDBJ databases">
        <title>Chryseobacterium sp. nov., a novel bacterial species.</title>
        <authorList>
            <person name="Cao Y."/>
        </authorList>
    </citation>
    <scope>NUCLEOTIDE SEQUENCE</scope>
    <source>
        <strain evidence="2">KC 927</strain>
    </source>
</reference>
<dbReference type="RefSeq" id="WP_267283143.1">
    <property type="nucleotide sequence ID" value="NZ_JAOVZV010000048.1"/>
</dbReference>
<comment type="caution">
    <text evidence="2">The sequence shown here is derived from an EMBL/GenBank/DDBJ whole genome shotgun (WGS) entry which is preliminary data.</text>
</comment>